<evidence type="ECO:0000256" key="2">
    <source>
        <dbReference type="ARBA" id="ARBA00023004"/>
    </source>
</evidence>
<dbReference type="Proteomes" id="UP000325577">
    <property type="component" value="Linkage Group LG12"/>
</dbReference>
<proteinExistence type="inferred from homology"/>
<dbReference type="InterPro" id="IPR026992">
    <property type="entry name" value="DIOX_N"/>
</dbReference>
<evidence type="ECO:0000256" key="3">
    <source>
        <dbReference type="RuleBase" id="RU003682"/>
    </source>
</evidence>
<dbReference type="EMBL" id="CM018035">
    <property type="protein sequence ID" value="KAA8541836.1"/>
    <property type="molecule type" value="Genomic_DNA"/>
</dbReference>
<dbReference type="GO" id="GO:0016705">
    <property type="term" value="F:oxidoreductase activity, acting on paired donors, with incorporation or reduction of molecular oxygen"/>
    <property type="evidence" value="ECO:0007669"/>
    <property type="project" value="UniProtKB-ARBA"/>
</dbReference>
<feature type="domain" description="Fe2OG dioxygenase" evidence="4">
    <location>
        <begin position="162"/>
        <end position="286"/>
    </location>
</feature>
<dbReference type="AlphaFoldDB" id="A0A5J5BGP0"/>
<dbReference type="GO" id="GO:0046872">
    <property type="term" value="F:metal ion binding"/>
    <property type="evidence" value="ECO:0007669"/>
    <property type="project" value="UniProtKB-KW"/>
</dbReference>
<evidence type="ECO:0000256" key="1">
    <source>
        <dbReference type="ARBA" id="ARBA00022723"/>
    </source>
</evidence>
<comment type="similarity">
    <text evidence="3">Belongs to the iron/ascorbate-dependent oxidoreductase family.</text>
</comment>
<dbReference type="PROSITE" id="PS51471">
    <property type="entry name" value="FE2OG_OXY"/>
    <property type="match status" value="1"/>
</dbReference>
<evidence type="ECO:0000313" key="5">
    <source>
        <dbReference type="EMBL" id="KAA8541836.1"/>
    </source>
</evidence>
<keyword evidence="1 3" id="KW-0479">Metal-binding</keyword>
<organism evidence="5 6">
    <name type="scientific">Nyssa sinensis</name>
    <dbReference type="NCBI Taxonomy" id="561372"/>
    <lineage>
        <taxon>Eukaryota</taxon>
        <taxon>Viridiplantae</taxon>
        <taxon>Streptophyta</taxon>
        <taxon>Embryophyta</taxon>
        <taxon>Tracheophyta</taxon>
        <taxon>Spermatophyta</taxon>
        <taxon>Magnoliopsida</taxon>
        <taxon>eudicotyledons</taxon>
        <taxon>Gunneridae</taxon>
        <taxon>Pentapetalae</taxon>
        <taxon>asterids</taxon>
        <taxon>Cornales</taxon>
        <taxon>Nyssaceae</taxon>
        <taxon>Nyssa</taxon>
    </lineage>
</organism>
<dbReference type="Pfam" id="PF03171">
    <property type="entry name" value="2OG-FeII_Oxy"/>
    <property type="match status" value="1"/>
</dbReference>
<dbReference type="OrthoDB" id="288590at2759"/>
<keyword evidence="3" id="KW-0560">Oxidoreductase</keyword>
<dbReference type="Pfam" id="PF14226">
    <property type="entry name" value="DIOX_N"/>
    <property type="match status" value="1"/>
</dbReference>
<reference evidence="5 6" key="1">
    <citation type="submission" date="2019-09" db="EMBL/GenBank/DDBJ databases">
        <title>A chromosome-level genome assembly of the Chinese tupelo Nyssa sinensis.</title>
        <authorList>
            <person name="Yang X."/>
            <person name="Kang M."/>
            <person name="Yang Y."/>
            <person name="Xiong H."/>
            <person name="Wang M."/>
            <person name="Zhang Z."/>
            <person name="Wang Z."/>
            <person name="Wu H."/>
            <person name="Ma T."/>
            <person name="Liu J."/>
            <person name="Xi Z."/>
        </authorList>
    </citation>
    <scope>NUCLEOTIDE SEQUENCE [LARGE SCALE GENOMIC DNA]</scope>
    <source>
        <strain evidence="5">J267</strain>
        <tissue evidence="5">Leaf</tissue>
    </source>
</reference>
<gene>
    <name evidence="5" type="ORF">F0562_022988</name>
</gene>
<keyword evidence="2 3" id="KW-0408">Iron</keyword>
<dbReference type="InterPro" id="IPR044861">
    <property type="entry name" value="IPNS-like_FE2OG_OXY"/>
</dbReference>
<dbReference type="Gene3D" id="2.60.120.330">
    <property type="entry name" value="B-lactam Antibiotic, Isopenicillin N Synthase, Chain"/>
    <property type="match status" value="1"/>
</dbReference>
<sequence length="312" mass="35396">MGSDQTLPKLPIIDFSEENLKPGSISWLSTSKEVQCALEEYGCFVAVYKQFPLQLHHAMIHALEELMDLPLETKVQNDDSLIRYFQPGPTMPLIKGFRLKNPTTLEATQRFTDVMWPTGHDSFCETALSFAKLISKLHQMVLRMVFESYGVEKHYESHIASTTYHMGLVRYRPPAMDEINVGRTAHTDKGIINILDQNLVKALEIELKDGNWMTFEPAPSHFVVFAGDAFLGLGTDSGGTKEIVEHNVTGLLHPVGRPGTQVLSENLGFLLKNPLARQEMGMRGRKKVEKKYLKRHMYKKFAAVLFKCMRIK</sequence>
<dbReference type="InterPro" id="IPR027443">
    <property type="entry name" value="IPNS-like_sf"/>
</dbReference>
<evidence type="ECO:0000259" key="4">
    <source>
        <dbReference type="PROSITE" id="PS51471"/>
    </source>
</evidence>
<protein>
    <recommendedName>
        <fullName evidence="4">Fe2OG dioxygenase domain-containing protein</fullName>
    </recommendedName>
</protein>
<dbReference type="SUPFAM" id="SSF51197">
    <property type="entry name" value="Clavaminate synthase-like"/>
    <property type="match status" value="1"/>
</dbReference>
<dbReference type="SUPFAM" id="SSF53756">
    <property type="entry name" value="UDP-Glycosyltransferase/glycogen phosphorylase"/>
    <property type="match status" value="1"/>
</dbReference>
<dbReference type="PANTHER" id="PTHR47778:SF2">
    <property type="entry name" value="GLYCOSYL TRANSFERASE FAMILY 1 DOMAIN-CONTAINING PROTEIN"/>
    <property type="match status" value="1"/>
</dbReference>
<dbReference type="PANTHER" id="PTHR47778">
    <property type="entry name" value="BNAA05G14870D PROTEIN"/>
    <property type="match status" value="1"/>
</dbReference>
<evidence type="ECO:0000313" key="6">
    <source>
        <dbReference type="Proteomes" id="UP000325577"/>
    </source>
</evidence>
<accession>A0A5J5BGP0</accession>
<keyword evidence="6" id="KW-1185">Reference proteome</keyword>
<dbReference type="InterPro" id="IPR005123">
    <property type="entry name" value="Oxoglu/Fe-dep_dioxygenase_dom"/>
</dbReference>
<name>A0A5J5BGP0_9ASTE</name>